<keyword evidence="3" id="KW-0032">Aminotransferase</keyword>
<feature type="non-terminal residue" evidence="7">
    <location>
        <position position="1"/>
    </location>
</feature>
<dbReference type="InterPro" id="IPR004838">
    <property type="entry name" value="NHTrfase_class1_PyrdxlP-BS"/>
</dbReference>
<dbReference type="EMBL" id="UINC01151309">
    <property type="protein sequence ID" value="SVD44841.1"/>
    <property type="molecule type" value="Genomic_DNA"/>
</dbReference>
<dbReference type="PANTHER" id="PTHR46383">
    <property type="entry name" value="ASPARTATE AMINOTRANSFERASE"/>
    <property type="match status" value="1"/>
</dbReference>
<dbReference type="InterPro" id="IPR004839">
    <property type="entry name" value="Aminotransferase_I/II_large"/>
</dbReference>
<reference evidence="7" key="1">
    <citation type="submission" date="2018-05" db="EMBL/GenBank/DDBJ databases">
        <authorList>
            <person name="Lanie J.A."/>
            <person name="Ng W.-L."/>
            <person name="Kazmierczak K.M."/>
            <person name="Andrzejewski T.M."/>
            <person name="Davidsen T.M."/>
            <person name="Wayne K.J."/>
            <person name="Tettelin H."/>
            <person name="Glass J.I."/>
            <person name="Rusch D."/>
            <person name="Podicherti R."/>
            <person name="Tsui H.-C.T."/>
            <person name="Winkler M.E."/>
        </authorList>
    </citation>
    <scope>NUCLEOTIDE SEQUENCE</scope>
</reference>
<evidence type="ECO:0000259" key="6">
    <source>
        <dbReference type="Pfam" id="PF00155"/>
    </source>
</evidence>
<evidence type="ECO:0000256" key="2">
    <source>
        <dbReference type="ARBA" id="ARBA00007441"/>
    </source>
</evidence>
<dbReference type="InterPro" id="IPR050596">
    <property type="entry name" value="AspAT/PAT-like"/>
</dbReference>
<dbReference type="SUPFAM" id="SSF53383">
    <property type="entry name" value="PLP-dependent transferases"/>
    <property type="match status" value="1"/>
</dbReference>
<feature type="domain" description="Aminotransferase class I/classII large" evidence="6">
    <location>
        <begin position="1"/>
        <end position="257"/>
    </location>
</feature>
<protein>
    <recommendedName>
        <fullName evidence="6">Aminotransferase class I/classII large domain-containing protein</fullName>
    </recommendedName>
</protein>
<dbReference type="PANTHER" id="PTHR46383:SF1">
    <property type="entry name" value="ASPARTATE AMINOTRANSFERASE"/>
    <property type="match status" value="1"/>
</dbReference>
<dbReference type="GO" id="GO:0006520">
    <property type="term" value="P:amino acid metabolic process"/>
    <property type="evidence" value="ECO:0007669"/>
    <property type="project" value="InterPro"/>
</dbReference>
<dbReference type="AlphaFoldDB" id="A0A382VG12"/>
<keyword evidence="5" id="KW-0663">Pyridoxal phosphate</keyword>
<evidence type="ECO:0000256" key="3">
    <source>
        <dbReference type="ARBA" id="ARBA00022576"/>
    </source>
</evidence>
<dbReference type="Pfam" id="PF00155">
    <property type="entry name" value="Aminotran_1_2"/>
    <property type="match status" value="1"/>
</dbReference>
<keyword evidence="4" id="KW-0808">Transferase</keyword>
<dbReference type="InterPro" id="IPR015424">
    <property type="entry name" value="PyrdxlP-dep_Trfase"/>
</dbReference>
<accession>A0A382VG12</accession>
<dbReference type="CDD" id="cd00609">
    <property type="entry name" value="AAT_like"/>
    <property type="match status" value="1"/>
</dbReference>
<sequence length="267" mass="29713">FPSYAAITKFAGGTPVLWHQHMHEDYIYDIDRLSSIITDKTKIIVLNNPNNPTGTIMPNEILESISEIALKNNLWIISDEIYSQIYFTGNFPHSIYALPGMSDRTILMDGFSKAYAMTGWRLGYGIFPDNMIDNVCSIMLNDHSCLPEFIQDAGTAALQGPQTCVSLFREELKARKDIVVDAINNMPHISCFEPEGALYVMIDISQITGVSSQDFAEKLLLEGVSMLPGTMLSKHGQNQVRLAFVANQNRIATAMERLASTVVQLTN</sequence>
<organism evidence="7">
    <name type="scientific">marine metagenome</name>
    <dbReference type="NCBI Taxonomy" id="408172"/>
    <lineage>
        <taxon>unclassified sequences</taxon>
        <taxon>metagenomes</taxon>
        <taxon>ecological metagenomes</taxon>
    </lineage>
</organism>
<name>A0A382VG12_9ZZZZ</name>
<dbReference type="PROSITE" id="PS00105">
    <property type="entry name" value="AA_TRANSFER_CLASS_1"/>
    <property type="match status" value="1"/>
</dbReference>
<proteinExistence type="inferred from homology"/>
<evidence type="ECO:0000256" key="1">
    <source>
        <dbReference type="ARBA" id="ARBA00001933"/>
    </source>
</evidence>
<dbReference type="GO" id="GO:0030170">
    <property type="term" value="F:pyridoxal phosphate binding"/>
    <property type="evidence" value="ECO:0007669"/>
    <property type="project" value="InterPro"/>
</dbReference>
<evidence type="ECO:0000256" key="5">
    <source>
        <dbReference type="ARBA" id="ARBA00022898"/>
    </source>
</evidence>
<dbReference type="Gene3D" id="3.40.640.10">
    <property type="entry name" value="Type I PLP-dependent aspartate aminotransferase-like (Major domain)"/>
    <property type="match status" value="1"/>
</dbReference>
<dbReference type="Gene3D" id="3.90.1150.10">
    <property type="entry name" value="Aspartate Aminotransferase, domain 1"/>
    <property type="match status" value="1"/>
</dbReference>
<dbReference type="InterPro" id="IPR015422">
    <property type="entry name" value="PyrdxlP-dep_Trfase_small"/>
</dbReference>
<evidence type="ECO:0000256" key="4">
    <source>
        <dbReference type="ARBA" id="ARBA00022679"/>
    </source>
</evidence>
<gene>
    <name evidence="7" type="ORF">METZ01_LOCUS397695</name>
</gene>
<dbReference type="InterPro" id="IPR015421">
    <property type="entry name" value="PyrdxlP-dep_Trfase_major"/>
</dbReference>
<dbReference type="GO" id="GO:0008483">
    <property type="term" value="F:transaminase activity"/>
    <property type="evidence" value="ECO:0007669"/>
    <property type="project" value="UniProtKB-KW"/>
</dbReference>
<comment type="similarity">
    <text evidence="2">Belongs to the class-I pyridoxal-phosphate-dependent aminotransferase family.</text>
</comment>
<comment type="cofactor">
    <cofactor evidence="1">
        <name>pyridoxal 5'-phosphate</name>
        <dbReference type="ChEBI" id="CHEBI:597326"/>
    </cofactor>
</comment>
<evidence type="ECO:0000313" key="7">
    <source>
        <dbReference type="EMBL" id="SVD44841.1"/>
    </source>
</evidence>